<accession>A0A011PKM7</accession>
<dbReference type="InterPro" id="IPR005467">
    <property type="entry name" value="His_kinase_dom"/>
</dbReference>
<name>A0A011PKM7_ACCRE</name>
<organism evidence="5 6">
    <name type="scientific">Accumulibacter regalis</name>
    <dbReference type="NCBI Taxonomy" id="522306"/>
    <lineage>
        <taxon>Bacteria</taxon>
        <taxon>Pseudomonadati</taxon>
        <taxon>Pseudomonadota</taxon>
        <taxon>Betaproteobacteria</taxon>
        <taxon>Candidatus Accumulibacter</taxon>
    </lineage>
</organism>
<dbReference type="Proteomes" id="UP000022141">
    <property type="component" value="Unassembled WGS sequence"/>
</dbReference>
<dbReference type="InterPro" id="IPR036097">
    <property type="entry name" value="HisK_dim/P_sf"/>
</dbReference>
<dbReference type="EC" id="2.7.13.3" evidence="2"/>
<evidence type="ECO:0000256" key="1">
    <source>
        <dbReference type="ARBA" id="ARBA00000085"/>
    </source>
</evidence>
<dbReference type="InterPro" id="IPR036890">
    <property type="entry name" value="HATPase_C_sf"/>
</dbReference>
<dbReference type="PROSITE" id="PS50109">
    <property type="entry name" value="HIS_KIN"/>
    <property type="match status" value="1"/>
</dbReference>
<comment type="caution">
    <text evidence="5">The sequence shown here is derived from an EMBL/GenBank/DDBJ whole genome shotgun (WGS) entry which is preliminary data.</text>
</comment>
<dbReference type="PRINTS" id="PR00344">
    <property type="entry name" value="BCTRLSENSOR"/>
</dbReference>
<dbReference type="InterPro" id="IPR003661">
    <property type="entry name" value="HisK_dim/P_dom"/>
</dbReference>
<dbReference type="PANTHER" id="PTHR43065:SF50">
    <property type="entry name" value="HISTIDINE KINASE"/>
    <property type="match status" value="1"/>
</dbReference>
<gene>
    <name evidence="5" type="primary">kinE_1</name>
    <name evidence="5" type="ORF">AW11_02340</name>
</gene>
<evidence type="ECO:0000259" key="4">
    <source>
        <dbReference type="PROSITE" id="PS50109"/>
    </source>
</evidence>
<dbReference type="Gene3D" id="3.30.565.10">
    <property type="entry name" value="Histidine kinase-like ATPase, C-terminal domain"/>
    <property type="match status" value="1"/>
</dbReference>
<evidence type="ECO:0000256" key="2">
    <source>
        <dbReference type="ARBA" id="ARBA00012438"/>
    </source>
</evidence>
<protein>
    <recommendedName>
        <fullName evidence="2">histidine kinase</fullName>
        <ecNumber evidence="2">2.7.13.3</ecNumber>
    </recommendedName>
</protein>
<evidence type="ECO:0000256" key="3">
    <source>
        <dbReference type="ARBA" id="ARBA00022553"/>
    </source>
</evidence>
<dbReference type="SUPFAM" id="SSF55874">
    <property type="entry name" value="ATPase domain of HSP90 chaperone/DNA topoisomerase II/histidine kinase"/>
    <property type="match status" value="1"/>
</dbReference>
<dbReference type="InterPro" id="IPR003594">
    <property type="entry name" value="HATPase_dom"/>
</dbReference>
<dbReference type="AlphaFoldDB" id="A0A011PKM7"/>
<dbReference type="SMART" id="SM00387">
    <property type="entry name" value="HATPase_c"/>
    <property type="match status" value="1"/>
</dbReference>
<dbReference type="EMBL" id="JEMY01000029">
    <property type="protein sequence ID" value="EXI88046.1"/>
    <property type="molecule type" value="Genomic_DNA"/>
</dbReference>
<dbReference type="SMART" id="SM00388">
    <property type="entry name" value="HisKA"/>
    <property type="match status" value="1"/>
</dbReference>
<dbReference type="Gene3D" id="1.10.287.130">
    <property type="match status" value="1"/>
</dbReference>
<keyword evidence="3" id="KW-0597">Phosphoprotein</keyword>
<dbReference type="eggNOG" id="COG4191">
    <property type="taxonomic scope" value="Bacteria"/>
</dbReference>
<dbReference type="Pfam" id="PF02518">
    <property type="entry name" value="HATPase_c"/>
    <property type="match status" value="1"/>
</dbReference>
<keyword evidence="6" id="KW-1185">Reference proteome</keyword>
<reference evidence="5" key="1">
    <citation type="submission" date="2014-02" db="EMBL/GenBank/DDBJ databases">
        <title>Expanding our view of genomic diversity in Candidatus Accumulibacter clades.</title>
        <authorList>
            <person name="Skennerton C.T."/>
            <person name="Barr J.J."/>
            <person name="Slater F.R."/>
            <person name="Bond P.L."/>
            <person name="Tyson G.W."/>
        </authorList>
    </citation>
    <scope>NUCLEOTIDE SEQUENCE [LARGE SCALE GENOMIC DNA]</scope>
</reference>
<proteinExistence type="predicted"/>
<evidence type="ECO:0000313" key="6">
    <source>
        <dbReference type="Proteomes" id="UP000022141"/>
    </source>
</evidence>
<evidence type="ECO:0000313" key="5">
    <source>
        <dbReference type="EMBL" id="EXI88046.1"/>
    </source>
</evidence>
<comment type="catalytic activity">
    <reaction evidence="1">
        <text>ATP + protein L-histidine = ADP + protein N-phospho-L-histidine.</text>
        <dbReference type="EC" id="2.7.13.3"/>
    </reaction>
</comment>
<feature type="domain" description="Histidine kinase" evidence="4">
    <location>
        <begin position="171"/>
        <end position="405"/>
    </location>
</feature>
<dbReference type="GO" id="GO:0000155">
    <property type="term" value="F:phosphorelay sensor kinase activity"/>
    <property type="evidence" value="ECO:0007669"/>
    <property type="project" value="InterPro"/>
</dbReference>
<dbReference type="CDD" id="cd00082">
    <property type="entry name" value="HisKA"/>
    <property type="match status" value="1"/>
</dbReference>
<keyword evidence="5" id="KW-0808">Transferase</keyword>
<keyword evidence="5" id="KW-0418">Kinase</keyword>
<dbReference type="PATRIC" id="fig|1454004.3.peg.2417"/>
<dbReference type="STRING" id="1454004.AW11_02340"/>
<dbReference type="InterPro" id="IPR004358">
    <property type="entry name" value="Sig_transdc_His_kin-like_C"/>
</dbReference>
<dbReference type="SUPFAM" id="SSF47384">
    <property type="entry name" value="Homodimeric domain of signal transducing histidine kinase"/>
    <property type="match status" value="1"/>
</dbReference>
<dbReference type="PANTHER" id="PTHR43065">
    <property type="entry name" value="SENSOR HISTIDINE KINASE"/>
    <property type="match status" value="1"/>
</dbReference>
<sequence>MGGLVSIADQNRSFLALLAARESEDLGLALSALLGSPVAVQDLSGSVIFGSLDLPAQGRVTLRLEQQPIGYLQAPLAEPALCNAAARLIETLLRALARGRAEAARPTADKHARLQAESPQDIAPEDLQAQYKALSEQFDARVAAEVKLSDERQRQSYQAERLASVGALAAGVAHEINNPIAFVRSNLSTAETYLVKLDDLAIAVKNLPGGEAILASTDTEFTLEDFTALLRDSIVGVDRVARIVNDLKGFSNVDKPQEDVVDINALLSTACKMAEKKLPPGATLICELGELKPLLCLPGHLSQAFLAVLSNAAQAIEGKGSEGELHVCSRFDGRQVIIEVRDNGVGIEESALPRVFDPFYTTRAVGKGTGLGLTVARDIVRAHGGEIEFDSLPATGTKVTMTLPD</sequence>